<sequence>MKKAVLGVAAVLTATLLAACGDKTVATIDGGKKITQSQYYSSLKSTDSGKQVLSNMIINNALEAQYGDKVTTKEVNKQFNAYKKQYGSQFSTQLTSSGLTASGLKQNIRTQKLLAVAMKATTKITQKELETQFKSYQPKVTVRYILLKNSTAGKKTAQKVISQLNKASNKKASFIKLAKKYSTDSSTASNGGLYTAFDNTDTSTDSTFKAASFKLAKGEYTKTPVHSSSYGYFVIYMDNRTTKPKTITAAVKKTLKEQIYATDMNNSTKVSAVITKVLKKADPQIKDSDLSNVLSQYLSSSSSSSSSK</sequence>
<dbReference type="PROSITE" id="PS50198">
    <property type="entry name" value="PPIC_PPIASE_2"/>
    <property type="match status" value="1"/>
</dbReference>
<dbReference type="EC" id="5.2.1.8" evidence="11"/>
<proteinExistence type="inferred from homology"/>
<dbReference type="InterPro" id="IPR046357">
    <property type="entry name" value="PPIase_dom_sf"/>
</dbReference>
<keyword evidence="10 11" id="KW-0449">Lipoprotein</keyword>
<comment type="subcellular location">
    <subcellularLocation>
        <location evidence="2 11">Cell membrane</location>
        <topology evidence="2 11">Lipid-anchor</topology>
    </subcellularLocation>
</comment>
<gene>
    <name evidence="11" type="primary">prsA</name>
    <name evidence="14" type="ORF">KAK10_05585</name>
</gene>
<dbReference type="PANTHER" id="PTHR47245:SF1">
    <property type="entry name" value="FOLDASE PROTEIN PRSA"/>
    <property type="match status" value="1"/>
</dbReference>
<keyword evidence="15" id="KW-1185">Reference proteome</keyword>
<dbReference type="InterPro" id="IPR000297">
    <property type="entry name" value="PPIase_PpiC"/>
</dbReference>
<name>A0ABT0VJT9_9LACO</name>
<dbReference type="SUPFAM" id="SSF109998">
    <property type="entry name" value="Triger factor/SurA peptide-binding domain-like"/>
    <property type="match status" value="1"/>
</dbReference>
<dbReference type="HAMAP" id="MF_01145">
    <property type="entry name" value="Foldase_PrsA"/>
    <property type="match status" value="1"/>
</dbReference>
<comment type="function">
    <text evidence="11">Plays a major role in protein secretion by helping the post-translocational extracellular folding of several secreted proteins.</text>
</comment>
<evidence type="ECO:0000256" key="8">
    <source>
        <dbReference type="ARBA" id="ARBA00023139"/>
    </source>
</evidence>
<evidence type="ECO:0000256" key="5">
    <source>
        <dbReference type="ARBA" id="ARBA00022729"/>
    </source>
</evidence>
<keyword evidence="4 11" id="KW-1003">Cell membrane</keyword>
<evidence type="ECO:0000256" key="12">
    <source>
        <dbReference type="SAM" id="SignalP"/>
    </source>
</evidence>
<dbReference type="SUPFAM" id="SSF54534">
    <property type="entry name" value="FKBP-like"/>
    <property type="match status" value="1"/>
</dbReference>
<dbReference type="InterPro" id="IPR023059">
    <property type="entry name" value="Foldase_PrsA"/>
</dbReference>
<evidence type="ECO:0000256" key="1">
    <source>
        <dbReference type="ARBA" id="ARBA00000971"/>
    </source>
</evidence>
<dbReference type="GO" id="GO:0003755">
    <property type="term" value="F:peptidyl-prolyl cis-trans isomerase activity"/>
    <property type="evidence" value="ECO:0007669"/>
    <property type="project" value="UniProtKB-EC"/>
</dbReference>
<evidence type="ECO:0000313" key="14">
    <source>
        <dbReference type="EMBL" id="MCM2437378.1"/>
    </source>
</evidence>
<feature type="domain" description="PpiC" evidence="13">
    <location>
        <begin position="137"/>
        <end position="239"/>
    </location>
</feature>
<keyword evidence="7 11" id="KW-0472">Membrane</keyword>
<evidence type="ECO:0000256" key="3">
    <source>
        <dbReference type="ARBA" id="ARBA00006071"/>
    </source>
</evidence>
<evidence type="ECO:0000256" key="2">
    <source>
        <dbReference type="ARBA" id="ARBA00004193"/>
    </source>
</evidence>
<comment type="similarity">
    <text evidence="3 11">Belongs to the PrsA family.</text>
</comment>
<evidence type="ECO:0000256" key="6">
    <source>
        <dbReference type="ARBA" id="ARBA00023110"/>
    </source>
</evidence>
<dbReference type="InterPro" id="IPR050245">
    <property type="entry name" value="PrsA_foldase"/>
</dbReference>
<evidence type="ECO:0000256" key="11">
    <source>
        <dbReference type="HAMAP-Rule" id="MF_01145"/>
    </source>
</evidence>
<keyword evidence="8 11" id="KW-0564">Palmitate</keyword>
<evidence type="ECO:0000313" key="15">
    <source>
        <dbReference type="Proteomes" id="UP001057481"/>
    </source>
</evidence>
<evidence type="ECO:0000256" key="9">
    <source>
        <dbReference type="ARBA" id="ARBA00023235"/>
    </source>
</evidence>
<organism evidence="14 15">
    <name type="scientific">Periweissella beninensis</name>
    <dbReference type="NCBI Taxonomy" id="504936"/>
    <lineage>
        <taxon>Bacteria</taxon>
        <taxon>Bacillati</taxon>
        <taxon>Bacillota</taxon>
        <taxon>Bacilli</taxon>
        <taxon>Lactobacillales</taxon>
        <taxon>Lactobacillaceae</taxon>
        <taxon>Periweissella</taxon>
    </lineage>
</organism>
<dbReference type="RefSeq" id="WP_205143505.1">
    <property type="nucleotide sequence ID" value="NZ_JAFBDN010000006.1"/>
</dbReference>
<evidence type="ECO:0000256" key="4">
    <source>
        <dbReference type="ARBA" id="ARBA00022475"/>
    </source>
</evidence>
<feature type="signal peptide" evidence="12">
    <location>
        <begin position="1"/>
        <end position="18"/>
    </location>
</feature>
<dbReference type="Pfam" id="PF13616">
    <property type="entry name" value="Rotamase_3"/>
    <property type="match status" value="1"/>
</dbReference>
<dbReference type="Proteomes" id="UP001057481">
    <property type="component" value="Unassembled WGS sequence"/>
</dbReference>
<protein>
    <recommendedName>
        <fullName evidence="11">Foldase protein PrsA</fullName>
        <ecNumber evidence="11">5.2.1.8</ecNumber>
    </recommendedName>
</protein>
<comment type="catalytic activity">
    <reaction evidence="1 11">
        <text>[protein]-peptidylproline (omega=180) = [protein]-peptidylproline (omega=0)</text>
        <dbReference type="Rhea" id="RHEA:16237"/>
        <dbReference type="Rhea" id="RHEA-COMP:10747"/>
        <dbReference type="Rhea" id="RHEA-COMP:10748"/>
        <dbReference type="ChEBI" id="CHEBI:83833"/>
        <dbReference type="ChEBI" id="CHEBI:83834"/>
        <dbReference type="EC" id="5.2.1.8"/>
    </reaction>
</comment>
<keyword evidence="6 11" id="KW-0697">Rotamase</keyword>
<dbReference type="Gene3D" id="3.10.50.40">
    <property type="match status" value="1"/>
</dbReference>
<dbReference type="PANTHER" id="PTHR47245">
    <property type="entry name" value="PEPTIDYLPROLYL ISOMERASE"/>
    <property type="match status" value="1"/>
</dbReference>
<dbReference type="PROSITE" id="PS51257">
    <property type="entry name" value="PROKAR_LIPOPROTEIN"/>
    <property type="match status" value="1"/>
</dbReference>
<dbReference type="InterPro" id="IPR027304">
    <property type="entry name" value="Trigger_fact/SurA_dom_sf"/>
</dbReference>
<feature type="chain" id="PRO_5046309958" description="Foldase protein PrsA" evidence="12">
    <location>
        <begin position="19"/>
        <end position="308"/>
    </location>
</feature>
<evidence type="ECO:0000256" key="10">
    <source>
        <dbReference type="ARBA" id="ARBA00023288"/>
    </source>
</evidence>
<evidence type="ECO:0000259" key="13">
    <source>
        <dbReference type="PROSITE" id="PS50198"/>
    </source>
</evidence>
<keyword evidence="5 11" id="KW-0732">Signal</keyword>
<accession>A0ABT0VJT9</accession>
<reference evidence="14" key="1">
    <citation type="submission" date="2021-04" db="EMBL/GenBank/DDBJ databases">
        <title>Taxonomic assessment of Weissella genus.</title>
        <authorList>
            <person name="Fanelli F."/>
            <person name="Chieffi D."/>
            <person name="Dell'Aquila A."/>
            <person name="Gyu-Sung C."/>
            <person name="Franz C.M.A.P."/>
            <person name="Fusco V."/>
        </authorList>
    </citation>
    <scope>NUCLEOTIDE SEQUENCE</scope>
    <source>
        <strain evidence="14">LMG 25373</strain>
    </source>
</reference>
<comment type="caution">
    <text evidence="14">The sequence shown here is derived from an EMBL/GenBank/DDBJ whole genome shotgun (WGS) entry which is preliminary data.</text>
</comment>
<dbReference type="EMBL" id="JAGMVS010000063">
    <property type="protein sequence ID" value="MCM2437378.1"/>
    <property type="molecule type" value="Genomic_DNA"/>
</dbReference>
<evidence type="ECO:0000256" key="7">
    <source>
        <dbReference type="ARBA" id="ARBA00023136"/>
    </source>
</evidence>
<keyword evidence="9 11" id="KW-0413">Isomerase</keyword>